<proteinExistence type="predicted"/>
<evidence type="ECO:0000313" key="2">
    <source>
        <dbReference type="EMBL" id="VDM33881.1"/>
    </source>
</evidence>
<evidence type="ECO:0000313" key="4">
    <source>
        <dbReference type="WBParaSite" id="TCNE_0000505701-mRNA-1"/>
    </source>
</evidence>
<dbReference type="EMBL" id="UYWY01010680">
    <property type="protein sequence ID" value="VDM33881.1"/>
    <property type="molecule type" value="Genomic_DNA"/>
</dbReference>
<gene>
    <name evidence="2" type="ORF">TCNE_LOCUS5057</name>
</gene>
<reference evidence="4" key="1">
    <citation type="submission" date="2016-06" db="UniProtKB">
        <authorList>
            <consortium name="WormBaseParasite"/>
        </authorList>
    </citation>
    <scope>IDENTIFICATION</scope>
</reference>
<dbReference type="Proteomes" id="UP000050794">
    <property type="component" value="Unassembled WGS sequence"/>
</dbReference>
<dbReference type="WBParaSite" id="TCNE_0000505701-mRNA-1">
    <property type="protein sequence ID" value="TCNE_0000505701-mRNA-1"/>
    <property type="gene ID" value="TCNE_0000505701"/>
</dbReference>
<feature type="region of interest" description="Disordered" evidence="1">
    <location>
        <begin position="18"/>
        <end position="96"/>
    </location>
</feature>
<keyword evidence="3" id="KW-1185">Reference proteome</keyword>
<feature type="compositionally biased region" description="Polar residues" evidence="1">
    <location>
        <begin position="55"/>
        <end position="65"/>
    </location>
</feature>
<protein>
    <submittedName>
        <fullName evidence="4">Myelin basic protein</fullName>
    </submittedName>
</protein>
<accession>A0A183U987</accession>
<reference evidence="2 3" key="2">
    <citation type="submission" date="2018-11" db="EMBL/GenBank/DDBJ databases">
        <authorList>
            <consortium name="Pathogen Informatics"/>
        </authorList>
    </citation>
    <scope>NUCLEOTIDE SEQUENCE [LARGE SCALE GENOMIC DNA]</scope>
</reference>
<sequence>MNLSVPQWASWALKSLSGKFYKGTPPPQSGPVAPQQPAEVSSSREGTPKPPEGQISPQRAASEISTVTDGWDDLDDDTDFSKQAMHKDDRTQEGSA</sequence>
<dbReference type="AlphaFoldDB" id="A0A183U987"/>
<organism evidence="3 4">
    <name type="scientific">Toxocara canis</name>
    <name type="common">Canine roundworm</name>
    <dbReference type="NCBI Taxonomy" id="6265"/>
    <lineage>
        <taxon>Eukaryota</taxon>
        <taxon>Metazoa</taxon>
        <taxon>Ecdysozoa</taxon>
        <taxon>Nematoda</taxon>
        <taxon>Chromadorea</taxon>
        <taxon>Rhabditida</taxon>
        <taxon>Spirurina</taxon>
        <taxon>Ascaridomorpha</taxon>
        <taxon>Ascaridoidea</taxon>
        <taxon>Toxocaridae</taxon>
        <taxon>Toxocara</taxon>
    </lineage>
</organism>
<evidence type="ECO:0000256" key="1">
    <source>
        <dbReference type="SAM" id="MobiDB-lite"/>
    </source>
</evidence>
<feature type="compositionally biased region" description="Basic and acidic residues" evidence="1">
    <location>
        <begin position="85"/>
        <end position="96"/>
    </location>
</feature>
<name>A0A183U987_TOXCA</name>
<evidence type="ECO:0000313" key="3">
    <source>
        <dbReference type="Proteomes" id="UP000050794"/>
    </source>
</evidence>